<proteinExistence type="predicted"/>
<dbReference type="EMBL" id="JRYR02000001">
    <property type="protein sequence ID" value="OHX64842.1"/>
    <property type="molecule type" value="Genomic_DNA"/>
</dbReference>
<dbReference type="Pfam" id="PF14595">
    <property type="entry name" value="Thioredoxin_9"/>
    <property type="match status" value="1"/>
</dbReference>
<dbReference type="InterPro" id="IPR036249">
    <property type="entry name" value="Thioredoxin-like_sf"/>
</dbReference>
<keyword evidence="2" id="KW-1185">Reference proteome</keyword>
<evidence type="ECO:0000313" key="1">
    <source>
        <dbReference type="EMBL" id="OHX64842.1"/>
    </source>
</evidence>
<name>A0A1S1YV08_FLAPC</name>
<sequence>MSEIQKVAPEYIEHAFTYEAYREALDALLASDPTIINYEDSQLVDYTRLNVSRMQRIDKTNRLRDDLRTAARGLNRSVYWLVITEGWCGDAAQSIPIIAEAAQVSEKIDLRFVLRDNNVDLMEQFLTNGSRSIPKLVVVCQKTYEVLGVWGPRPIELTNLIPEIKKEANDNKQQFSIKVQQWYNKNKGKGIMKDLEEIITNIK</sequence>
<dbReference type="AlphaFoldDB" id="A0A1S1YV08"/>
<evidence type="ECO:0008006" key="3">
    <source>
        <dbReference type="Google" id="ProtNLM"/>
    </source>
</evidence>
<organism evidence="1 2">
    <name type="scientific">Flammeovirga pacifica</name>
    <dbReference type="NCBI Taxonomy" id="915059"/>
    <lineage>
        <taxon>Bacteria</taxon>
        <taxon>Pseudomonadati</taxon>
        <taxon>Bacteroidota</taxon>
        <taxon>Cytophagia</taxon>
        <taxon>Cytophagales</taxon>
        <taxon>Flammeovirgaceae</taxon>
        <taxon>Flammeovirga</taxon>
    </lineage>
</organism>
<dbReference type="RefSeq" id="WP_044228726.1">
    <property type="nucleotide sequence ID" value="NZ_JRYR02000001.1"/>
</dbReference>
<dbReference type="Gene3D" id="3.40.30.10">
    <property type="entry name" value="Glutaredoxin"/>
    <property type="match status" value="1"/>
</dbReference>
<comment type="caution">
    <text evidence="1">The sequence shown here is derived from an EMBL/GenBank/DDBJ whole genome shotgun (WGS) entry which is preliminary data.</text>
</comment>
<dbReference type="OrthoDB" id="6120799at2"/>
<dbReference type="Proteomes" id="UP000179797">
    <property type="component" value="Unassembled WGS sequence"/>
</dbReference>
<gene>
    <name evidence="1" type="ORF">NH26_00045</name>
</gene>
<dbReference type="STRING" id="915059.NH26_00045"/>
<reference evidence="1 2" key="1">
    <citation type="journal article" date="2012" name="Int. J. Syst. Evol. Microbiol.">
        <title>Flammeovirga pacifica sp. nov., isolated from deep-sea sediment.</title>
        <authorList>
            <person name="Xu H."/>
            <person name="Fu Y."/>
            <person name="Yang N."/>
            <person name="Ding Z."/>
            <person name="Lai Q."/>
            <person name="Zeng R."/>
        </authorList>
    </citation>
    <scope>NUCLEOTIDE SEQUENCE [LARGE SCALE GENOMIC DNA]</scope>
    <source>
        <strain evidence="2">DSM 24597 / LMG 26175 / WPAGA1</strain>
    </source>
</reference>
<protein>
    <recommendedName>
        <fullName evidence="3">Thioredoxin family protein</fullName>
    </recommendedName>
</protein>
<evidence type="ECO:0000313" key="2">
    <source>
        <dbReference type="Proteomes" id="UP000179797"/>
    </source>
</evidence>
<accession>A0A1S1YV08</accession>
<dbReference type="SUPFAM" id="SSF52833">
    <property type="entry name" value="Thioredoxin-like"/>
    <property type="match status" value="1"/>
</dbReference>